<reference evidence="2" key="2">
    <citation type="journal article" date="2021" name="PeerJ">
        <title>Extensive microbial diversity within the chicken gut microbiome revealed by metagenomics and culture.</title>
        <authorList>
            <person name="Gilroy R."/>
            <person name="Ravi A."/>
            <person name="Getino M."/>
            <person name="Pursley I."/>
            <person name="Horton D.L."/>
            <person name="Alikhan N.F."/>
            <person name="Baker D."/>
            <person name="Gharbi K."/>
            <person name="Hall N."/>
            <person name="Watson M."/>
            <person name="Adriaenssens E.M."/>
            <person name="Foster-Nyarko E."/>
            <person name="Jarju S."/>
            <person name="Secka A."/>
            <person name="Antonio M."/>
            <person name="Oren A."/>
            <person name="Chaudhuri R.R."/>
            <person name="La Ragione R."/>
            <person name="Hildebrand F."/>
            <person name="Pallen M.J."/>
        </authorList>
    </citation>
    <scope>NUCLEOTIDE SEQUENCE</scope>
    <source>
        <strain evidence="2">CHK180-2868</strain>
    </source>
</reference>
<gene>
    <name evidence="2" type="ORF">IAB28_09375</name>
</gene>
<comment type="caution">
    <text evidence="2">The sequence shown here is derived from an EMBL/GenBank/DDBJ whole genome shotgun (WGS) entry which is preliminary data.</text>
</comment>
<protein>
    <recommendedName>
        <fullName evidence="4">Uracil-DNA glycosylase-like domain-containing protein</fullName>
    </recommendedName>
</protein>
<dbReference type="EMBL" id="DVGC01000055">
    <property type="protein sequence ID" value="HIR06157.1"/>
    <property type="molecule type" value="Genomic_DNA"/>
</dbReference>
<organism evidence="2 3">
    <name type="scientific">Candidatus Copromonas faecavium</name>
    <name type="common">nom. illeg.</name>
    <dbReference type="NCBI Taxonomy" id="2840740"/>
    <lineage>
        <taxon>Bacteria</taxon>
        <taxon>Bacillati</taxon>
        <taxon>Bacillota</taxon>
        <taxon>Clostridia</taxon>
        <taxon>Lachnospirales</taxon>
        <taxon>Lachnospiraceae</taxon>
        <taxon>Candidatus Copromonas (nom. illeg.)</taxon>
    </lineage>
</organism>
<evidence type="ECO:0000313" key="3">
    <source>
        <dbReference type="Proteomes" id="UP000824250"/>
    </source>
</evidence>
<reference evidence="2" key="1">
    <citation type="submission" date="2020-10" db="EMBL/GenBank/DDBJ databases">
        <authorList>
            <person name="Gilroy R."/>
        </authorList>
    </citation>
    <scope>NUCLEOTIDE SEQUENCE</scope>
    <source>
        <strain evidence="2">CHK180-2868</strain>
    </source>
</reference>
<evidence type="ECO:0000256" key="1">
    <source>
        <dbReference type="SAM" id="MobiDB-lite"/>
    </source>
</evidence>
<sequence>MRKTMEQIVLEGQAQKCSSMEELFLLWQLMQQMEEDPMGNTCHPGIDPRSFHIDGILSPEQFGGVLYILKETNMKKYIREGQTMPVITDVRTSLRSGKSRTGEVEFLRHLSGMQELLEREQLGKGSLKKDEETAGKRVGEKAGEKASGLGDYPLNHAAVLYINKRGGTGGADEVSLNYGRYYIEWIGRQIRLMDPKVIVCCGEDIFRLIVMEVFRNKREKKNQEIYMKWKNLIEGDVFFADQAYRPVRTEQKAAVSVLRMWSPAYRVNNGRYVSLEEYLSEFERRVKAWKKS</sequence>
<feature type="region of interest" description="Disordered" evidence="1">
    <location>
        <begin position="122"/>
        <end position="143"/>
    </location>
</feature>
<evidence type="ECO:0008006" key="4">
    <source>
        <dbReference type="Google" id="ProtNLM"/>
    </source>
</evidence>
<evidence type="ECO:0000313" key="2">
    <source>
        <dbReference type="EMBL" id="HIR06157.1"/>
    </source>
</evidence>
<name>A0A9D1A5U4_9FIRM</name>
<dbReference type="AlphaFoldDB" id="A0A9D1A5U4"/>
<accession>A0A9D1A5U4</accession>
<proteinExistence type="predicted"/>
<dbReference type="Proteomes" id="UP000824250">
    <property type="component" value="Unassembled WGS sequence"/>
</dbReference>